<proteinExistence type="predicted"/>
<evidence type="ECO:0000256" key="2">
    <source>
        <dbReference type="SAM" id="Phobius"/>
    </source>
</evidence>
<organism evidence="3 4">
    <name type="scientific">Chitinophaga pinensis (strain ATCC 43595 / DSM 2588 / LMG 13176 / NBRC 15968 / NCIMB 11800 / UQM 2034)</name>
    <dbReference type="NCBI Taxonomy" id="485918"/>
    <lineage>
        <taxon>Bacteria</taxon>
        <taxon>Pseudomonadati</taxon>
        <taxon>Bacteroidota</taxon>
        <taxon>Chitinophagia</taxon>
        <taxon>Chitinophagales</taxon>
        <taxon>Chitinophagaceae</taxon>
        <taxon>Chitinophaga</taxon>
    </lineage>
</organism>
<evidence type="ECO:0000256" key="1">
    <source>
        <dbReference type="SAM" id="MobiDB-lite"/>
    </source>
</evidence>
<dbReference type="AlphaFoldDB" id="A0A979G458"/>
<feature type="region of interest" description="Disordered" evidence="1">
    <location>
        <begin position="1070"/>
        <end position="1089"/>
    </location>
</feature>
<accession>A0A979G458</accession>
<dbReference type="EMBL" id="CP001699">
    <property type="protein sequence ID" value="ACU60467.1"/>
    <property type="molecule type" value="Genomic_DNA"/>
</dbReference>
<feature type="transmembrane region" description="Helical" evidence="2">
    <location>
        <begin position="612"/>
        <end position="631"/>
    </location>
</feature>
<name>A0A979G458_CHIPD</name>
<evidence type="ECO:0000313" key="3">
    <source>
        <dbReference type="EMBL" id="ACU60467.1"/>
    </source>
</evidence>
<feature type="transmembrane region" description="Helical" evidence="2">
    <location>
        <begin position="637"/>
        <end position="655"/>
    </location>
</feature>
<reference evidence="4" key="1">
    <citation type="submission" date="2009-08" db="EMBL/GenBank/DDBJ databases">
        <title>The complete genome of Chitinophaga pinensis DSM 2588.</title>
        <authorList>
            <consortium name="US DOE Joint Genome Institute (JGI-PGF)"/>
            <person name="Lucas S."/>
            <person name="Copeland A."/>
            <person name="Lapidus A."/>
            <person name="Glavina del Rio T."/>
            <person name="Dalin E."/>
            <person name="Tice H."/>
            <person name="Bruce D."/>
            <person name="Goodwin L."/>
            <person name="Pitluck S."/>
            <person name="Kyrpides N."/>
            <person name="Mavromatis K."/>
            <person name="Ivanova N."/>
            <person name="Mikhailova N."/>
            <person name="Sims D."/>
            <person name="Meinche L."/>
            <person name="Brettin T."/>
            <person name="Detter J.C."/>
            <person name="Han C."/>
            <person name="Larimer F."/>
            <person name="Land M."/>
            <person name="Hauser L."/>
            <person name="Markowitz V."/>
            <person name="Cheng J.-F."/>
            <person name="Hugenholtz P."/>
            <person name="Woyke T."/>
            <person name="Wu D."/>
            <person name="Spring S."/>
            <person name="Klenk H.-P."/>
            <person name="Eisen J.A."/>
        </authorList>
    </citation>
    <scope>NUCLEOTIDE SEQUENCE [LARGE SCALE GENOMIC DNA]</scope>
    <source>
        <strain evidence="4">ATCC 43595 / DSM 2588 / LMG 13176 / NBRC 15968 / NCIMB 11800 / UQM 2034</strain>
    </source>
</reference>
<keyword evidence="2" id="KW-0812">Transmembrane</keyword>
<dbReference type="RefSeq" id="WP_012790643.1">
    <property type="nucleotide sequence ID" value="NC_013132.1"/>
</dbReference>
<dbReference type="OrthoDB" id="9816502at2"/>
<dbReference type="KEGG" id="cpi:Cpin_2991"/>
<evidence type="ECO:0000313" key="4">
    <source>
        <dbReference type="Proteomes" id="UP000002215"/>
    </source>
</evidence>
<gene>
    <name evidence="3" type="ordered locus">Cpin_2991</name>
</gene>
<sequence>MSIATYSFLPYLRQGLANGLQSSGGARGTFTVDLKVRGDSATAPVEQKKVEIYGPGDIVGIDPRAIVKTDPHPWITNFEPNYLAYLDFYSEDYPWRYTPVQATGKRLNPWISLVVLAEGEFTEVGQTTGRPLPAVKLSNPGIRDFFPKADQLWAWAHVHMNGDLTASDSTIVVDGQVAVDAALDKLQATLNNNADMAYSRLMCPRKLLPSTPYHAFVIPSYESGRLAGLGADAAAIAAAALNIGWQQPNVEFPYYYRWQFNTGKEGDFEYLVRLLKPKVADSRVGRRVMDMTKPGANLKWQEDPAHNLGGILRLGGALQVPDEALTDEEIEKKEKFDKWAIRNLPALHPFQVQLAGFLNLADDYNLVKSADANVNAKEQSQLDIDPNEDEDPLITPPIYGKWHAMVERVYVDRDGARIDHNYNWLNELNLDPRFRVPAHFGTRVVQENQEDYMEAAWEQIGEVLKANKKIRFAQFGMAAATALYNKHLITANAVSAPKTLLLTAPVQKRIMFNNATVFHNMRQSVLPNTILSAPMRRIVRPRGRIAFHLQKQLPAGEKLRLETVVAKVNDGEILPAPPKTVPPALPTVDKVAGSLEPNIPPFLKDLLRRHKWLPLAALGIAILIILLLLLFGAGGGLWAVGIVIAAGFVYLWRLLSQWAKALNAAAAVASDNLMSATVDEMPKSTDFHLTDIGDTFRPTTGNTDSANSVKFKQSLKDMYRLFEGVKAEIPAKRVPIQLNLPQVATTVVTQLQPQKTIPAWIWQQVFFPPWIKDQIDTERFTEAMAYPKINKPMYEELKKISDELFLPNVDKIERNSMTLLETNQRFIESYMVGLNHEFARELLWREYPTDQRGSYFRQFWDVSSVLKDPALQGEAEEIAREPYYDIPKLHFWKRASKLGGHDHRQPPGEPPKEEIVLVIRGELLKKYPTTVVYAHKAIWSKNSNGQFDVKLIRSLHMQAEGDKEKPDPEVVRTPLYQAKIDPDIYFFGFDLTVDEAKGENEPANPTLENAGWFFVLKERPGEARFGLDVTATDGGNQNLVSWNDLDWARVLPGDGAIDVLNLPAPLSLPASAPPVTDSNNTEETGQRDQYLDDKQITWDSNVDAANLAYILYQVPMMVCTHAADMLLKK</sequence>
<keyword evidence="2" id="KW-0472">Membrane</keyword>
<protein>
    <submittedName>
        <fullName evidence="3">Uncharacterized protein</fullName>
    </submittedName>
</protein>
<keyword evidence="2" id="KW-1133">Transmembrane helix</keyword>
<reference evidence="3 4" key="2">
    <citation type="journal article" date="2010" name="Stand. Genomic Sci.">
        <title>Complete genome sequence of Chitinophaga pinensis type strain (UQM 2034).</title>
        <authorList>
            <person name="Glavina Del Rio T."/>
            <person name="Abt B."/>
            <person name="Spring S."/>
            <person name="Lapidus A."/>
            <person name="Nolan M."/>
            <person name="Tice H."/>
            <person name="Copeland A."/>
            <person name="Cheng J.F."/>
            <person name="Chen F."/>
            <person name="Bruce D."/>
            <person name="Goodwin L."/>
            <person name="Pitluck S."/>
            <person name="Ivanova N."/>
            <person name="Mavromatis K."/>
            <person name="Mikhailova N."/>
            <person name="Pati A."/>
            <person name="Chen A."/>
            <person name="Palaniappan K."/>
            <person name="Land M."/>
            <person name="Hauser L."/>
            <person name="Chang Y.J."/>
            <person name="Jeffries C.D."/>
            <person name="Chain P."/>
            <person name="Saunders E."/>
            <person name="Detter J.C."/>
            <person name="Brettin T."/>
            <person name="Rohde M."/>
            <person name="Goker M."/>
            <person name="Bristow J."/>
            <person name="Eisen J.A."/>
            <person name="Markowitz V."/>
            <person name="Hugenholtz P."/>
            <person name="Kyrpides N.C."/>
            <person name="Klenk H.P."/>
            <person name="Lucas S."/>
        </authorList>
    </citation>
    <scope>NUCLEOTIDE SEQUENCE [LARGE SCALE GENOMIC DNA]</scope>
    <source>
        <strain evidence="4">ATCC 43595 / DSM 2588 / LMG 13176 / NBRC 15968 / NCIMB 11800 / UQM 2034</strain>
    </source>
</reference>
<dbReference type="Proteomes" id="UP000002215">
    <property type="component" value="Chromosome"/>
</dbReference>